<reference evidence="1 2" key="1">
    <citation type="journal article" date="2024" name="Ann. Entomol. Soc. Am.">
        <title>Genomic analyses of the southern and eastern yellowjacket wasps (Hymenoptera: Vespidae) reveal evolutionary signatures of social life.</title>
        <authorList>
            <person name="Catto M.A."/>
            <person name="Caine P.B."/>
            <person name="Orr S.E."/>
            <person name="Hunt B.G."/>
            <person name="Goodisman M.A.D."/>
        </authorList>
    </citation>
    <scope>NUCLEOTIDE SEQUENCE [LARGE SCALE GENOMIC DNA]</scope>
    <source>
        <strain evidence="1">233</strain>
        <tissue evidence="1">Head and thorax</tissue>
    </source>
</reference>
<name>A0ABD2AUN8_VESSQ</name>
<feature type="non-terminal residue" evidence="1">
    <location>
        <position position="124"/>
    </location>
</feature>
<comment type="caution">
    <text evidence="1">The sequence shown here is derived from an EMBL/GenBank/DDBJ whole genome shotgun (WGS) entry which is preliminary data.</text>
</comment>
<accession>A0ABD2AUN8</accession>
<evidence type="ECO:0000313" key="1">
    <source>
        <dbReference type="EMBL" id="KAL2724337.1"/>
    </source>
</evidence>
<dbReference type="AlphaFoldDB" id="A0ABD2AUN8"/>
<protein>
    <submittedName>
        <fullName evidence="1">Uncharacterized protein</fullName>
    </submittedName>
</protein>
<dbReference type="EMBL" id="JAUDFV010000139">
    <property type="protein sequence ID" value="KAL2724337.1"/>
    <property type="molecule type" value="Genomic_DNA"/>
</dbReference>
<dbReference type="Proteomes" id="UP001607302">
    <property type="component" value="Unassembled WGS sequence"/>
</dbReference>
<proteinExistence type="predicted"/>
<keyword evidence="2" id="KW-1185">Reference proteome</keyword>
<gene>
    <name evidence="1" type="ORF">V1478_008850</name>
</gene>
<sequence>MLPQCLGGVHGRSFCYVTLEILIQIPIRAIFQYDTHGIVLKTGTKDRFRFGYRLWDFTSIMKFKSFPIWLSSMVPLVNGISMIFRRSSHLRAFDDPGFKDLTTTRSLSVFLKTSSYPGNLSTSQ</sequence>
<organism evidence="1 2">
    <name type="scientific">Vespula squamosa</name>
    <name type="common">Southern yellow jacket</name>
    <name type="synonym">Wasp</name>
    <dbReference type="NCBI Taxonomy" id="30214"/>
    <lineage>
        <taxon>Eukaryota</taxon>
        <taxon>Metazoa</taxon>
        <taxon>Ecdysozoa</taxon>
        <taxon>Arthropoda</taxon>
        <taxon>Hexapoda</taxon>
        <taxon>Insecta</taxon>
        <taxon>Pterygota</taxon>
        <taxon>Neoptera</taxon>
        <taxon>Endopterygota</taxon>
        <taxon>Hymenoptera</taxon>
        <taxon>Apocrita</taxon>
        <taxon>Aculeata</taxon>
        <taxon>Vespoidea</taxon>
        <taxon>Vespidae</taxon>
        <taxon>Vespinae</taxon>
        <taxon>Vespula</taxon>
    </lineage>
</organism>
<evidence type="ECO:0000313" key="2">
    <source>
        <dbReference type="Proteomes" id="UP001607302"/>
    </source>
</evidence>